<dbReference type="STRING" id="1302690.BUE76_03875"/>
<reference evidence="3 4" key="1">
    <citation type="submission" date="2016-11" db="EMBL/GenBank/DDBJ databases">
        <authorList>
            <person name="Jaros S."/>
            <person name="Januszkiewicz K."/>
            <person name="Wedrychowicz H."/>
        </authorList>
    </citation>
    <scope>NUCLEOTIDE SEQUENCE [LARGE SCALE GENOMIC DNA]</scope>
    <source>
        <strain evidence="3 4">DSM 26897</strain>
    </source>
</reference>
<dbReference type="PROSITE" id="PS51257">
    <property type="entry name" value="PROKAR_LIPOPROTEIN"/>
    <property type="match status" value="1"/>
</dbReference>
<keyword evidence="4" id="KW-1185">Reference proteome</keyword>
<evidence type="ECO:0000256" key="1">
    <source>
        <dbReference type="SAM" id="SignalP"/>
    </source>
</evidence>
<evidence type="ECO:0000259" key="2">
    <source>
        <dbReference type="Pfam" id="PF10988"/>
    </source>
</evidence>
<dbReference type="PANTHER" id="PTHR39200:SF1">
    <property type="entry name" value="AUTO-TRANSPORTER ADHESIN HEAD GIN DOMAIN-CONTAINING PROTEIN-RELATED"/>
    <property type="match status" value="1"/>
</dbReference>
<feature type="signal peptide" evidence="1">
    <location>
        <begin position="1"/>
        <end position="18"/>
    </location>
</feature>
<sequence>MKQVFVAATGLLLTLAFASCQKITADGPMRTEERSVRNFSGIDLRVNADVNYRQADEYKMEVRAQDEVLRALETYESNGKLVIRYETGEKVWKHDGITITVSSPDLRNLRVSGSGDIRTTGNINAADMELDISGSGDITIDQLSTGDIDATVSGSGDIKVLQGSADEESLRISGSGDIDLTNVTARKATTRTSGSGSTRVRVSERLDVTISGSGSVYYWGNPLISASISGSGKVRPQ</sequence>
<dbReference type="InterPro" id="IPR021255">
    <property type="entry name" value="DUF2807"/>
</dbReference>
<dbReference type="RefSeq" id="WP_073046806.1">
    <property type="nucleotide sequence ID" value="NZ_FQUO01000018.1"/>
</dbReference>
<keyword evidence="1" id="KW-0732">Signal</keyword>
<feature type="chain" id="PRO_5012657604" evidence="1">
    <location>
        <begin position="19"/>
        <end position="237"/>
    </location>
</feature>
<evidence type="ECO:0000313" key="4">
    <source>
        <dbReference type="Proteomes" id="UP000184368"/>
    </source>
</evidence>
<dbReference type="Pfam" id="PF10988">
    <property type="entry name" value="DUF2807"/>
    <property type="match status" value="1"/>
</dbReference>
<gene>
    <name evidence="3" type="ORF">SAMN05444008_1187</name>
</gene>
<feature type="domain" description="Putative auto-transporter adhesin head GIN" evidence="2">
    <location>
        <begin position="38"/>
        <end position="222"/>
    </location>
</feature>
<dbReference type="OrthoDB" id="1150922at2"/>
<dbReference type="PANTHER" id="PTHR39200">
    <property type="entry name" value="HYPOTHETICAL EXPORTED PROTEIN"/>
    <property type="match status" value="1"/>
</dbReference>
<protein>
    <submittedName>
        <fullName evidence="3">Putative auto-transporter adhesin, head GIN domain</fullName>
    </submittedName>
</protein>
<dbReference type="Gene3D" id="2.160.20.120">
    <property type="match status" value="1"/>
</dbReference>
<dbReference type="EMBL" id="FQUO01000018">
    <property type="protein sequence ID" value="SHG10283.1"/>
    <property type="molecule type" value="Genomic_DNA"/>
</dbReference>
<proteinExistence type="predicted"/>
<name>A0A1M5H325_9BACT</name>
<organism evidence="3 4">
    <name type="scientific">Cnuella takakiae</name>
    <dbReference type="NCBI Taxonomy" id="1302690"/>
    <lineage>
        <taxon>Bacteria</taxon>
        <taxon>Pseudomonadati</taxon>
        <taxon>Bacteroidota</taxon>
        <taxon>Chitinophagia</taxon>
        <taxon>Chitinophagales</taxon>
        <taxon>Chitinophagaceae</taxon>
        <taxon>Cnuella</taxon>
    </lineage>
</organism>
<accession>A0A1M5H325</accession>
<dbReference type="AlphaFoldDB" id="A0A1M5H325"/>
<dbReference type="Proteomes" id="UP000184368">
    <property type="component" value="Unassembled WGS sequence"/>
</dbReference>
<evidence type="ECO:0000313" key="3">
    <source>
        <dbReference type="EMBL" id="SHG10283.1"/>
    </source>
</evidence>